<evidence type="ECO:0000259" key="6">
    <source>
        <dbReference type="PROSITE" id="PS51383"/>
    </source>
</evidence>
<feature type="binding site" evidence="4">
    <location>
        <position position="427"/>
    </location>
    <ligand>
        <name>(6S)-NADPHX</name>
        <dbReference type="ChEBI" id="CHEBI:64076"/>
    </ligand>
</feature>
<evidence type="ECO:0000256" key="2">
    <source>
        <dbReference type="ARBA" id="ARBA00022840"/>
    </source>
</evidence>
<keyword evidence="4 5" id="KW-0521">NADP</keyword>
<evidence type="ECO:0000259" key="7">
    <source>
        <dbReference type="PROSITE" id="PS51385"/>
    </source>
</evidence>
<dbReference type="GO" id="GO:0052856">
    <property type="term" value="F:NAD(P)HX epimerase activity"/>
    <property type="evidence" value="ECO:0007669"/>
    <property type="project" value="TreeGrafter"/>
</dbReference>
<sequence length="490" mass="54087">MYIGTQDLLKQYDAYLLEHGYQIEELVNLASDALLNHFTKYNRFAILIGPGNNGADGYSLGLKLEKLGKHVIYYYSGDIGKVSQANRYYRDQCKENHLIYVDEDNINTINWNDYDCIVDGLFGFGLNSAPRGMYKIIIESIMNNYNGTIGAIDIPTGLDCNTGKAYDGALKADFTVTLTALKQGFLDPRSLEYTGKVILETLAVKDCFKEAGLFEYVGEDYAKEHLRKRVYNGYKNIYGVDGLIVGSDQYTGAPLLATKAAYYTGAGIVKTITSEKVTSLLPLYIPEAIPVLRPQIFRYDDFDGYDALLVGCGLGLEERAFRAVIDIMTASICPLVIDADALTILSRNMHLLEKQDRSVILTPHIGEFKRLCHVEDYPDLMIAAQSFASQYHCILVLKGPHTIVTDGKSSYRIASGNKAMAVGGMGDTLAGIITSLLGQGYEPLEAAILGVYIHGRAGDEVAKHAYTVIPEKLIEEIPHTMALLIGEIEK</sequence>
<name>A0AAW4MS04_9FIRM</name>
<comment type="catalytic activity">
    <reaction evidence="4 5">
        <text>(6S)-NADHX + ADP = AMP + phosphate + NADH + H(+)</text>
        <dbReference type="Rhea" id="RHEA:32223"/>
        <dbReference type="ChEBI" id="CHEBI:15378"/>
        <dbReference type="ChEBI" id="CHEBI:43474"/>
        <dbReference type="ChEBI" id="CHEBI:57945"/>
        <dbReference type="ChEBI" id="CHEBI:64074"/>
        <dbReference type="ChEBI" id="CHEBI:456215"/>
        <dbReference type="ChEBI" id="CHEBI:456216"/>
        <dbReference type="EC" id="4.2.1.136"/>
    </reaction>
</comment>
<gene>
    <name evidence="4" type="primary">nnrD</name>
    <name evidence="8" type="ORF">KSV97_04015</name>
    <name evidence="9" type="ORF">KSW06_03980</name>
</gene>
<comment type="catalytic activity">
    <reaction evidence="5">
        <text>(6R)-NADHX = (6S)-NADHX</text>
        <dbReference type="Rhea" id="RHEA:32215"/>
        <dbReference type="ChEBI" id="CHEBI:64074"/>
        <dbReference type="ChEBI" id="CHEBI:64075"/>
        <dbReference type="EC" id="5.1.99.6"/>
    </reaction>
</comment>
<dbReference type="GO" id="GO:0052855">
    <property type="term" value="F:ADP-dependent NAD(P)H-hydrate dehydratase activity"/>
    <property type="evidence" value="ECO:0007669"/>
    <property type="project" value="UniProtKB-UniRule"/>
</dbReference>
<dbReference type="EMBL" id="JAHOEF010000017">
    <property type="protein sequence ID" value="MBV3382412.1"/>
    <property type="molecule type" value="Genomic_DNA"/>
</dbReference>
<dbReference type="CDD" id="cd01171">
    <property type="entry name" value="YXKO-related"/>
    <property type="match status" value="1"/>
</dbReference>
<comment type="cofactor">
    <cofactor evidence="4">
        <name>Mg(2+)</name>
        <dbReference type="ChEBI" id="CHEBI:18420"/>
    </cofactor>
</comment>
<dbReference type="PIRSF" id="PIRSF017184">
    <property type="entry name" value="Nnr"/>
    <property type="match status" value="1"/>
</dbReference>
<keyword evidence="4 5" id="KW-0520">NAD</keyword>
<dbReference type="AlphaFoldDB" id="A0AAW4MS04"/>
<dbReference type="EC" id="4.2.1.136" evidence="4"/>
<feature type="binding site" evidence="4">
    <location>
        <begin position="398"/>
        <end position="402"/>
    </location>
    <ligand>
        <name>AMP</name>
        <dbReference type="ChEBI" id="CHEBI:456215"/>
    </ligand>
</feature>
<evidence type="ECO:0000313" key="11">
    <source>
        <dbReference type="Proteomes" id="UP001197492"/>
    </source>
</evidence>
<keyword evidence="11" id="KW-1185">Reference proteome</keyword>
<dbReference type="HAMAP" id="MF_01965">
    <property type="entry name" value="NADHX_dehydratase"/>
    <property type="match status" value="1"/>
</dbReference>
<dbReference type="InterPro" id="IPR017953">
    <property type="entry name" value="Carbohydrate_kinase_pred_CS"/>
</dbReference>
<dbReference type="PANTHER" id="PTHR12592">
    <property type="entry name" value="ATP-DEPENDENT (S)-NAD(P)H-HYDRATE DEHYDRATASE FAMILY MEMBER"/>
    <property type="match status" value="1"/>
</dbReference>
<evidence type="ECO:0000313" key="10">
    <source>
        <dbReference type="Proteomes" id="UP001196408"/>
    </source>
</evidence>
<dbReference type="PROSITE" id="PS51385">
    <property type="entry name" value="YJEF_N"/>
    <property type="match status" value="1"/>
</dbReference>
<evidence type="ECO:0000256" key="4">
    <source>
        <dbReference type="HAMAP-Rule" id="MF_01965"/>
    </source>
</evidence>
<evidence type="ECO:0000256" key="5">
    <source>
        <dbReference type="PIRNR" id="PIRNR017184"/>
    </source>
</evidence>
<proteinExistence type="inferred from homology"/>
<feature type="domain" description="YjeF N-terminal" evidence="7">
    <location>
        <begin position="9"/>
        <end position="210"/>
    </location>
</feature>
<dbReference type="Proteomes" id="UP001196408">
    <property type="component" value="Unassembled WGS sequence"/>
</dbReference>
<feature type="binding site" evidence="4">
    <location>
        <position position="253"/>
    </location>
    <ligand>
        <name>(6S)-NADPHX</name>
        <dbReference type="ChEBI" id="CHEBI:64076"/>
    </ligand>
</feature>
<dbReference type="InterPro" id="IPR000631">
    <property type="entry name" value="CARKD"/>
</dbReference>
<dbReference type="GO" id="GO:0005524">
    <property type="term" value="F:ATP binding"/>
    <property type="evidence" value="ECO:0007669"/>
    <property type="project" value="UniProtKB-KW"/>
</dbReference>
<comment type="similarity">
    <text evidence="5">In the C-terminal section; belongs to the NnrD/CARKD family.</text>
</comment>
<comment type="catalytic activity">
    <reaction evidence="5">
        <text>(6R)-NADPHX = (6S)-NADPHX</text>
        <dbReference type="Rhea" id="RHEA:32227"/>
        <dbReference type="ChEBI" id="CHEBI:64076"/>
        <dbReference type="ChEBI" id="CHEBI:64077"/>
        <dbReference type="EC" id="5.1.99.6"/>
    </reaction>
</comment>
<dbReference type="InterPro" id="IPR004443">
    <property type="entry name" value="YjeF_N_dom"/>
</dbReference>
<keyword evidence="1 4" id="KW-0547">Nucleotide-binding</keyword>
<keyword evidence="5" id="KW-0479">Metal-binding</keyword>
<dbReference type="GO" id="GO:0046496">
    <property type="term" value="P:nicotinamide nucleotide metabolic process"/>
    <property type="evidence" value="ECO:0007669"/>
    <property type="project" value="UniProtKB-UniRule"/>
</dbReference>
<dbReference type="RefSeq" id="WP_217747353.1">
    <property type="nucleotide sequence ID" value="NZ_JAHOEB010000017.1"/>
</dbReference>
<dbReference type="PANTHER" id="PTHR12592:SF0">
    <property type="entry name" value="ATP-DEPENDENT (S)-NAD(P)H-HYDRATE DEHYDRATASE"/>
    <property type="match status" value="1"/>
</dbReference>
<comment type="similarity">
    <text evidence="4">Belongs to the NnrD/CARKD family.</text>
</comment>
<comment type="subunit">
    <text evidence="4">Homotetramer.</text>
</comment>
<keyword evidence="2 4" id="KW-0067">ATP-binding</keyword>
<organism evidence="8 10">
    <name type="scientific">Catenibacterium mitsuokai</name>
    <dbReference type="NCBI Taxonomy" id="100886"/>
    <lineage>
        <taxon>Bacteria</taxon>
        <taxon>Bacillati</taxon>
        <taxon>Bacillota</taxon>
        <taxon>Erysipelotrichia</taxon>
        <taxon>Erysipelotrichales</taxon>
        <taxon>Coprobacillaceae</taxon>
        <taxon>Catenibacterium</taxon>
    </lineage>
</organism>
<dbReference type="Pfam" id="PF01256">
    <property type="entry name" value="Carb_kinase"/>
    <property type="match status" value="1"/>
</dbReference>
<dbReference type="PROSITE" id="PS51383">
    <property type="entry name" value="YJEF_C_3"/>
    <property type="match status" value="1"/>
</dbReference>
<keyword evidence="3" id="KW-0511">Multifunctional enzyme</keyword>
<comment type="cofactor">
    <cofactor evidence="5">
        <name>K(+)</name>
        <dbReference type="ChEBI" id="CHEBI:29103"/>
    </cofactor>
    <text evidence="5">Binds 1 potassium ion per subunit.</text>
</comment>
<comment type="function">
    <text evidence="4">Catalyzes the dehydration of the S-form of NAD(P)HX at the expense of ADP, which is converted to AMP. Together with NAD(P)HX epimerase, which catalyzes the epimerization of the S- and R-forms, the enzyme allows the repair of both epimers of NAD(P)HX, a damaged form of NAD(P)H that is a result of enzymatic or heat-dependent hydration.</text>
</comment>
<comment type="similarity">
    <text evidence="5">In the N-terminal section; belongs to the NnrE/AIBP family.</text>
</comment>
<feature type="binding site" evidence="4">
    <location>
        <position position="313"/>
    </location>
    <ligand>
        <name>(6S)-NADPHX</name>
        <dbReference type="ChEBI" id="CHEBI:64076"/>
    </ligand>
</feature>
<accession>A0AAW4MS04</accession>
<keyword evidence="4 5" id="KW-0456">Lyase</keyword>
<dbReference type="EMBL" id="JAHOEL010000017">
    <property type="protein sequence ID" value="MBV3392428.1"/>
    <property type="molecule type" value="Genomic_DNA"/>
</dbReference>
<comment type="caution">
    <text evidence="8">The sequence shown here is derived from an EMBL/GenBank/DDBJ whole genome shotgun (WGS) entry which is preliminary data.</text>
</comment>
<keyword evidence="5" id="KW-0413">Isomerase</keyword>
<dbReference type="GO" id="GO:0110051">
    <property type="term" value="P:metabolite repair"/>
    <property type="evidence" value="ECO:0007669"/>
    <property type="project" value="TreeGrafter"/>
</dbReference>
<keyword evidence="5" id="KW-0630">Potassium</keyword>
<evidence type="ECO:0000256" key="3">
    <source>
        <dbReference type="ARBA" id="ARBA00023268"/>
    </source>
</evidence>
<evidence type="ECO:0000256" key="1">
    <source>
        <dbReference type="ARBA" id="ARBA00022741"/>
    </source>
</evidence>
<dbReference type="Pfam" id="PF03853">
    <property type="entry name" value="YjeF_N"/>
    <property type="match status" value="1"/>
</dbReference>
<reference evidence="8 11" key="1">
    <citation type="submission" date="2021-06" db="EMBL/GenBank/DDBJ databases">
        <title>Collection of gut derived symbiotic bacterial strains cultured from healthy donors.</title>
        <authorList>
            <person name="Lin H."/>
            <person name="Littmann E."/>
            <person name="Pamer E.G."/>
        </authorList>
    </citation>
    <scope>NUCLEOTIDE SEQUENCE</scope>
    <source>
        <strain evidence="9 11">MSK.21.70</strain>
        <strain evidence="8">MSK.21.82</strain>
    </source>
</reference>
<evidence type="ECO:0000313" key="9">
    <source>
        <dbReference type="EMBL" id="MBV3392428.1"/>
    </source>
</evidence>
<comment type="function">
    <text evidence="5">Bifunctional enzyme that catalyzes the epimerization of the S- and R-forms of NAD(P)HX and the dehydration of the S-form of NAD(P)HX at the expense of ADP, which is converted to AMP. This allows the repair of both epimers of NAD(P)HX, a damaged form of NAD(P)H that is a result of enzymatic or heat-dependent hydration.</text>
</comment>
<comment type="catalytic activity">
    <reaction evidence="4 5">
        <text>(6S)-NADPHX + ADP = AMP + phosphate + NADPH + H(+)</text>
        <dbReference type="Rhea" id="RHEA:32235"/>
        <dbReference type="ChEBI" id="CHEBI:15378"/>
        <dbReference type="ChEBI" id="CHEBI:43474"/>
        <dbReference type="ChEBI" id="CHEBI:57783"/>
        <dbReference type="ChEBI" id="CHEBI:64076"/>
        <dbReference type="ChEBI" id="CHEBI:456215"/>
        <dbReference type="ChEBI" id="CHEBI:456216"/>
        <dbReference type="EC" id="4.2.1.136"/>
    </reaction>
</comment>
<protein>
    <recommendedName>
        <fullName evidence="4">ADP-dependent (S)-NAD(P)H-hydrate dehydratase</fullName>
        <ecNumber evidence="4">4.2.1.136</ecNumber>
    </recommendedName>
    <alternativeName>
        <fullName evidence="4">ADP-dependent NAD(P)HX dehydratase</fullName>
    </alternativeName>
</protein>
<dbReference type="NCBIfam" id="TIGR00197">
    <property type="entry name" value="yjeF_nterm"/>
    <property type="match status" value="1"/>
</dbReference>
<feature type="domain" description="YjeF C-terminal" evidence="6">
    <location>
        <begin position="218"/>
        <end position="484"/>
    </location>
</feature>
<dbReference type="Proteomes" id="UP001197492">
    <property type="component" value="Unassembled WGS sequence"/>
</dbReference>
<feature type="binding site" evidence="4">
    <location>
        <position position="364"/>
    </location>
    <ligand>
        <name>(6S)-NADPHX</name>
        <dbReference type="ChEBI" id="CHEBI:64076"/>
    </ligand>
</feature>
<evidence type="ECO:0000313" key="8">
    <source>
        <dbReference type="EMBL" id="MBV3382412.1"/>
    </source>
</evidence>
<dbReference type="NCBIfam" id="TIGR00196">
    <property type="entry name" value="yjeF_cterm"/>
    <property type="match status" value="1"/>
</dbReference>
<dbReference type="InterPro" id="IPR030677">
    <property type="entry name" value="Nnr"/>
</dbReference>
<dbReference type="PROSITE" id="PS01050">
    <property type="entry name" value="YJEF_C_2"/>
    <property type="match status" value="1"/>
</dbReference>
<feature type="binding site" evidence="4">
    <location>
        <position position="426"/>
    </location>
    <ligand>
        <name>AMP</name>
        <dbReference type="ChEBI" id="CHEBI:456215"/>
    </ligand>
</feature>